<evidence type="ECO:0000256" key="6">
    <source>
        <dbReference type="ARBA" id="ARBA00022989"/>
    </source>
</evidence>
<evidence type="ECO:0000256" key="5">
    <source>
        <dbReference type="ARBA" id="ARBA00022692"/>
    </source>
</evidence>
<feature type="compositionally biased region" description="Pro residues" evidence="9">
    <location>
        <begin position="104"/>
        <end position="117"/>
    </location>
</feature>
<comment type="similarity">
    <text evidence="2 8">Belongs to the Casparian strip membrane proteins (CASP) family.</text>
</comment>
<feature type="transmembrane region" description="Helical" evidence="8">
    <location>
        <begin position="250"/>
        <end position="267"/>
    </location>
</feature>
<feature type="transmembrane region" description="Helical" evidence="8">
    <location>
        <begin position="287"/>
        <end position="308"/>
    </location>
</feature>
<evidence type="ECO:0000256" key="8">
    <source>
        <dbReference type="RuleBase" id="RU361233"/>
    </source>
</evidence>
<name>A0A8B8NG71_9MYRT</name>
<organism evidence="11 12">
    <name type="scientific">Rhodamnia argentea</name>
    <dbReference type="NCBI Taxonomy" id="178133"/>
    <lineage>
        <taxon>Eukaryota</taxon>
        <taxon>Viridiplantae</taxon>
        <taxon>Streptophyta</taxon>
        <taxon>Embryophyta</taxon>
        <taxon>Tracheophyta</taxon>
        <taxon>Spermatophyta</taxon>
        <taxon>Magnoliopsida</taxon>
        <taxon>eudicotyledons</taxon>
        <taxon>Gunneridae</taxon>
        <taxon>Pentapetalae</taxon>
        <taxon>rosids</taxon>
        <taxon>malvids</taxon>
        <taxon>Myrtales</taxon>
        <taxon>Myrtaceae</taxon>
        <taxon>Myrtoideae</taxon>
        <taxon>Myrteae</taxon>
        <taxon>Australasian group</taxon>
        <taxon>Rhodamnia</taxon>
    </lineage>
</organism>
<comment type="subunit">
    <text evidence="3 8">Homodimer and heterodimers.</text>
</comment>
<comment type="subcellular location">
    <subcellularLocation>
        <location evidence="1 8">Cell membrane</location>
        <topology evidence="1 8">Multi-pass membrane protein</topology>
    </subcellularLocation>
</comment>
<dbReference type="KEGG" id="rarg:115734709"/>
<keyword evidence="5 8" id="KW-0812">Transmembrane</keyword>
<gene>
    <name evidence="12" type="primary">LOC115734709</name>
</gene>
<reference evidence="12" key="1">
    <citation type="submission" date="2025-08" db="UniProtKB">
        <authorList>
            <consortium name="RefSeq"/>
        </authorList>
    </citation>
    <scope>IDENTIFICATION</scope>
    <source>
        <tissue evidence="12">Leaf</tissue>
    </source>
</reference>
<dbReference type="AlphaFoldDB" id="A0A8B8NG71"/>
<dbReference type="PANTHER" id="PTHR33573:SF50">
    <property type="entry name" value="CASP-LIKE PROTEIN 4A3"/>
    <property type="match status" value="1"/>
</dbReference>
<feature type="transmembrane region" description="Helical" evidence="8">
    <location>
        <begin position="167"/>
        <end position="187"/>
    </location>
</feature>
<evidence type="ECO:0000259" key="10">
    <source>
        <dbReference type="Pfam" id="PF04535"/>
    </source>
</evidence>
<feature type="domain" description="Casparian strip membrane protein" evidence="10">
    <location>
        <begin position="161"/>
        <end position="294"/>
    </location>
</feature>
<evidence type="ECO:0000256" key="4">
    <source>
        <dbReference type="ARBA" id="ARBA00022475"/>
    </source>
</evidence>
<evidence type="ECO:0000313" key="12">
    <source>
        <dbReference type="RefSeq" id="XP_030521467.2"/>
    </source>
</evidence>
<dbReference type="Pfam" id="PF04535">
    <property type="entry name" value="CASP_dom"/>
    <property type="match status" value="1"/>
</dbReference>
<proteinExistence type="inferred from homology"/>
<feature type="region of interest" description="Disordered" evidence="9">
    <location>
        <begin position="98"/>
        <end position="149"/>
    </location>
</feature>
<evidence type="ECO:0000256" key="2">
    <source>
        <dbReference type="ARBA" id="ARBA00007651"/>
    </source>
</evidence>
<keyword evidence="4 8" id="KW-1003">Cell membrane</keyword>
<dbReference type="InterPro" id="IPR006702">
    <property type="entry name" value="CASP_dom"/>
</dbReference>
<dbReference type="RefSeq" id="XP_030521467.2">
    <property type="nucleotide sequence ID" value="XM_030665607.2"/>
</dbReference>
<keyword evidence="6 8" id="KW-1133">Transmembrane helix</keyword>
<evidence type="ECO:0000313" key="11">
    <source>
        <dbReference type="Proteomes" id="UP000827889"/>
    </source>
</evidence>
<dbReference type="GO" id="GO:0005886">
    <property type="term" value="C:plasma membrane"/>
    <property type="evidence" value="ECO:0007669"/>
    <property type="project" value="UniProtKB-SubCell"/>
</dbReference>
<protein>
    <recommendedName>
        <fullName evidence="8">CASP-like protein</fullName>
    </recommendedName>
</protein>
<evidence type="ECO:0000256" key="7">
    <source>
        <dbReference type="ARBA" id="ARBA00023136"/>
    </source>
</evidence>
<feature type="region of interest" description="Disordered" evidence="9">
    <location>
        <begin position="1"/>
        <end position="86"/>
    </location>
</feature>
<dbReference type="Proteomes" id="UP000827889">
    <property type="component" value="Chromosome 7"/>
</dbReference>
<feature type="transmembrane region" description="Helical" evidence="8">
    <location>
        <begin position="207"/>
        <end position="229"/>
    </location>
</feature>
<sequence length="313" mass="34595">MESIATSDAQNHRDLHPQHRGTAMKKSSSRNSESSTIYDSPHRSDFGEPPDSPPFVSPAATLDKPPPDNSKAIFSVDRQPRYSPLQSRLLPQVQKPLERANHKPPGPPPPPLPPPPWAANRAARDEDAPPAAAKAGGRGGREEGRSTAVSTILRRSSMREMVKRAGLGFRMSEMILCLISFSVMAADKTQGWSGDSFDRYKEYRFCLSVNVIGFAYSGFQAYDLAYHLITGKHVIRHHLRSHFDFFMDQILAYLLIAASSAAATRVVDWETNWGKDQFTEMASASIGIAFLAFVSFAFSSLISGYDLCTRDFA</sequence>
<accession>A0A8B8NG71</accession>
<evidence type="ECO:0000256" key="1">
    <source>
        <dbReference type="ARBA" id="ARBA00004651"/>
    </source>
</evidence>
<evidence type="ECO:0000256" key="9">
    <source>
        <dbReference type="SAM" id="MobiDB-lite"/>
    </source>
</evidence>
<keyword evidence="11" id="KW-1185">Reference proteome</keyword>
<evidence type="ECO:0000256" key="3">
    <source>
        <dbReference type="ARBA" id="ARBA00011489"/>
    </source>
</evidence>
<dbReference type="PANTHER" id="PTHR33573">
    <property type="entry name" value="CASP-LIKE PROTEIN 4A4"/>
    <property type="match status" value="1"/>
</dbReference>
<dbReference type="GeneID" id="115734709"/>
<keyword evidence="7 8" id="KW-0472">Membrane</keyword>